<accession>A0A081PBP2</accession>
<feature type="domain" description="FecR protein" evidence="2">
    <location>
        <begin position="204"/>
        <end position="307"/>
    </location>
</feature>
<dbReference type="GO" id="GO:0016989">
    <property type="term" value="F:sigma factor antagonist activity"/>
    <property type="evidence" value="ECO:0007669"/>
    <property type="project" value="TreeGrafter"/>
</dbReference>
<feature type="domain" description="Protein FecR C-terminal" evidence="3">
    <location>
        <begin position="350"/>
        <end position="410"/>
    </location>
</feature>
<dbReference type="eggNOG" id="COG3712">
    <property type="taxonomic scope" value="Bacteria"/>
</dbReference>
<dbReference type="Proteomes" id="UP000028007">
    <property type="component" value="Unassembled WGS sequence"/>
</dbReference>
<reference evidence="4 5" key="1">
    <citation type="journal article" date="1992" name="Int. J. Syst. Bacteriol.">
        <title>Sphingobacterium antarcticus sp. nov. a Psychrotrophic Bacterium from the Soils of Schirmacher Oasis, Antarctica.</title>
        <authorList>
            <person name="Shivaji S."/>
            <person name="Ray M.K."/>
            <person name="Rao N.S."/>
            <person name="Saiserr L."/>
            <person name="Jagannadham M.V."/>
            <person name="Kumar G.S."/>
            <person name="Reddy G."/>
            <person name="Bhargava P.M."/>
        </authorList>
    </citation>
    <scope>NUCLEOTIDE SEQUENCE [LARGE SCALE GENOMIC DNA]</scope>
    <source>
        <strain evidence="4 5">4BY</strain>
    </source>
</reference>
<comment type="caution">
    <text evidence="4">The sequence shown here is derived from an EMBL/GenBank/DDBJ whole genome shotgun (WGS) entry which is preliminary data.</text>
</comment>
<organism evidence="4 5">
    <name type="scientific">Pedobacter antarcticus 4BY</name>
    <dbReference type="NCBI Taxonomy" id="1358423"/>
    <lineage>
        <taxon>Bacteria</taxon>
        <taxon>Pseudomonadati</taxon>
        <taxon>Bacteroidota</taxon>
        <taxon>Sphingobacteriia</taxon>
        <taxon>Sphingobacteriales</taxon>
        <taxon>Sphingobacteriaceae</taxon>
        <taxon>Pedobacter</taxon>
    </lineage>
</organism>
<evidence type="ECO:0008006" key="6">
    <source>
        <dbReference type="Google" id="ProtNLM"/>
    </source>
</evidence>
<dbReference type="PANTHER" id="PTHR30273:SF2">
    <property type="entry name" value="PROTEIN FECR"/>
    <property type="match status" value="1"/>
</dbReference>
<keyword evidence="1" id="KW-1133">Transmembrane helix</keyword>
<evidence type="ECO:0000256" key="1">
    <source>
        <dbReference type="SAM" id="Phobius"/>
    </source>
</evidence>
<sequence length="436" mass="48603">MFQTDAHMVNTRMSLLFQLYLANQARPEEKAELLAMLADPEHEEEARELLGEAWNEFVPSKKIFTPATSNQILRNIMESSQTPVVSIGRSWNIKRAFTVAAAVFILISSGIWWLLTPATLPERKLVVANTITPHVKVADAVPGGNKAMLTLADGTQITLDDMSNGKIASQSGISITKAADGQLIYTSSGSNHEERHLAESQINTISTPKGGQYQINLPDGSKVWLNAASTLKFPAIFSGNERRVELNGEAYFEIRPLLNKEGRQPFKVVTREGGKNQEVEVLGTHFNINAYGNEKFMKTTLLEGSVKVTNLNISDSDILRPGQQAILKGNQMKIASVDLDEVMAWKHGNFRFNNLSLVDIMKQLERWYDVEVDYAHLPETRYQGFISKNVTLSQVLDMLELTGSLKFRITEMADGKGKRIEINRANTNTNINVKPN</sequence>
<evidence type="ECO:0000259" key="2">
    <source>
        <dbReference type="Pfam" id="PF04773"/>
    </source>
</evidence>
<dbReference type="OrthoDB" id="1099963at2"/>
<dbReference type="InterPro" id="IPR012373">
    <property type="entry name" value="Ferrdict_sens_TM"/>
</dbReference>
<keyword evidence="1" id="KW-0472">Membrane</keyword>
<dbReference type="AlphaFoldDB" id="A0A081PBP2"/>
<dbReference type="PANTHER" id="PTHR30273">
    <property type="entry name" value="PERIPLASMIC SIGNAL SENSOR AND SIGMA FACTOR ACTIVATOR FECR-RELATED"/>
    <property type="match status" value="1"/>
</dbReference>
<keyword evidence="5" id="KW-1185">Reference proteome</keyword>
<feature type="transmembrane region" description="Helical" evidence="1">
    <location>
        <begin position="96"/>
        <end position="115"/>
    </location>
</feature>
<dbReference type="Gene3D" id="3.55.50.30">
    <property type="match status" value="1"/>
</dbReference>
<gene>
    <name evidence="4" type="ORF">N180_00305</name>
</gene>
<evidence type="ECO:0000313" key="5">
    <source>
        <dbReference type="Proteomes" id="UP000028007"/>
    </source>
</evidence>
<dbReference type="InterPro" id="IPR032508">
    <property type="entry name" value="FecR_C"/>
</dbReference>
<keyword evidence="1" id="KW-0812">Transmembrane</keyword>
<dbReference type="InterPro" id="IPR006860">
    <property type="entry name" value="FecR"/>
</dbReference>
<dbReference type="Pfam" id="PF16344">
    <property type="entry name" value="FecR_C"/>
    <property type="match status" value="1"/>
</dbReference>
<dbReference type="Pfam" id="PF04773">
    <property type="entry name" value="FecR"/>
    <property type="match status" value="1"/>
</dbReference>
<evidence type="ECO:0000313" key="4">
    <source>
        <dbReference type="EMBL" id="KEQ28115.1"/>
    </source>
</evidence>
<protein>
    <recommendedName>
        <fullName evidence="6">FecR family protein</fullName>
    </recommendedName>
</protein>
<evidence type="ECO:0000259" key="3">
    <source>
        <dbReference type="Pfam" id="PF16344"/>
    </source>
</evidence>
<name>A0A081PBP2_9SPHI</name>
<dbReference type="EMBL" id="JNFF01000117">
    <property type="protein sequence ID" value="KEQ28115.1"/>
    <property type="molecule type" value="Genomic_DNA"/>
</dbReference>
<dbReference type="Gene3D" id="2.60.120.1440">
    <property type="match status" value="1"/>
</dbReference>
<proteinExistence type="predicted"/>